<dbReference type="EMBL" id="MLJW01000621">
    <property type="protein sequence ID" value="OIQ84379.1"/>
    <property type="molecule type" value="Genomic_DNA"/>
</dbReference>
<name>A0A1J5R3S8_9ZZZZ</name>
<gene>
    <name evidence="1" type="ORF">GALL_337870</name>
</gene>
<dbReference type="AlphaFoldDB" id="A0A1J5R3S8"/>
<organism evidence="1">
    <name type="scientific">mine drainage metagenome</name>
    <dbReference type="NCBI Taxonomy" id="410659"/>
    <lineage>
        <taxon>unclassified sequences</taxon>
        <taxon>metagenomes</taxon>
        <taxon>ecological metagenomes</taxon>
    </lineage>
</organism>
<comment type="caution">
    <text evidence="1">The sequence shown here is derived from an EMBL/GenBank/DDBJ whole genome shotgun (WGS) entry which is preliminary data.</text>
</comment>
<protein>
    <submittedName>
        <fullName evidence="1">Uncharacterized protein</fullName>
    </submittedName>
</protein>
<accession>A0A1J5R3S8</accession>
<sequence>MQIAGTDLDAAGLSEELLAEQFAHAAGKVGRAQTLPHLAVVGQAENHLRPRQRHAPQRLFAVGELGGFLLQEFAPCRRVEVEVAGLDHRAPGEGRGRGRQLMGVYAPGVCGACGAAGD</sequence>
<proteinExistence type="predicted"/>
<evidence type="ECO:0000313" key="1">
    <source>
        <dbReference type="EMBL" id="OIQ84379.1"/>
    </source>
</evidence>
<reference evidence="1" key="1">
    <citation type="submission" date="2016-10" db="EMBL/GenBank/DDBJ databases">
        <title>Sequence of Gallionella enrichment culture.</title>
        <authorList>
            <person name="Poehlein A."/>
            <person name="Muehling M."/>
            <person name="Daniel R."/>
        </authorList>
    </citation>
    <scope>NUCLEOTIDE SEQUENCE</scope>
</reference>